<dbReference type="AlphaFoldDB" id="Q1PW05"/>
<name>Q1PW05_KUEST</name>
<proteinExistence type="predicted"/>
<dbReference type="EMBL" id="CT573073">
    <property type="protein sequence ID" value="CAJ71418.1"/>
    <property type="molecule type" value="Genomic_DNA"/>
</dbReference>
<evidence type="ECO:0000313" key="1">
    <source>
        <dbReference type="EMBL" id="CAJ71418.1"/>
    </source>
</evidence>
<gene>
    <name evidence="1" type="ORF">kustc0673</name>
</gene>
<reference evidence="1" key="1">
    <citation type="journal article" date="2006" name="Nature">
        <title>Deciphering the evolution and metabolism of an anammox bacterium from a community genome.</title>
        <authorList>
            <person name="Strous M."/>
            <person name="Pelletier E."/>
            <person name="Mangenot S."/>
            <person name="Rattei T."/>
            <person name="Lehner A."/>
            <person name="Taylor M.W."/>
            <person name="Horn M."/>
            <person name="Daims H."/>
            <person name="Bartol-Mavel D."/>
            <person name="Wincker P."/>
            <person name="Barbe V."/>
            <person name="Fonknechten N."/>
            <person name="Vallenet D."/>
            <person name="Segurens B."/>
            <person name="Schenowitz-Truong C."/>
            <person name="Medigue C."/>
            <person name="Collingro A."/>
            <person name="Snel B."/>
            <person name="Dutilh B.E."/>
            <person name="OpDenCamp H.J.M."/>
            <person name="vanDerDrift C."/>
            <person name="Cirpus I."/>
            <person name="vanDePas-Schoonen K.T."/>
            <person name="Harhangi H.R."/>
            <person name="vanNiftrik L."/>
            <person name="Schmid M."/>
            <person name="Keltjens J."/>
            <person name="vanDeVossenberg J."/>
            <person name="Kartal B."/>
            <person name="Meier H."/>
            <person name="Frishman D."/>
            <person name="Huynen M.A."/>
            <person name="Mewes H."/>
            <person name="Weissenbach J."/>
            <person name="Jetten M.S.M."/>
            <person name="Wagner M."/>
            <person name="LePaslier D."/>
        </authorList>
    </citation>
    <scope>NUCLEOTIDE SEQUENCE</scope>
</reference>
<organism evidence="1">
    <name type="scientific">Kuenenia stuttgartiensis</name>
    <dbReference type="NCBI Taxonomy" id="174633"/>
    <lineage>
        <taxon>Bacteria</taxon>
        <taxon>Pseudomonadati</taxon>
        <taxon>Planctomycetota</taxon>
        <taxon>Candidatus Brocadiia</taxon>
        <taxon>Candidatus Brocadiales</taxon>
        <taxon>Candidatus Brocadiaceae</taxon>
        <taxon>Candidatus Kuenenia</taxon>
    </lineage>
</organism>
<protein>
    <submittedName>
        <fullName evidence="1">Uncharacterized protein</fullName>
    </submittedName>
</protein>
<accession>Q1PW05</accession>
<sequence length="55" mass="6051">MALLVIFSKKIQAGCYLDNHRAIIVPISVIQKPKSHLSISIFAAPILSIKSSLEF</sequence>
<reference evidence="1" key="2">
    <citation type="submission" date="2006-01" db="EMBL/GenBank/DDBJ databases">
        <authorList>
            <person name="Genoscope"/>
        </authorList>
    </citation>
    <scope>NUCLEOTIDE SEQUENCE</scope>
</reference>